<accession>A0A0F9FPC0</accession>
<reference evidence="1" key="1">
    <citation type="journal article" date="2015" name="Nature">
        <title>Complex archaea that bridge the gap between prokaryotes and eukaryotes.</title>
        <authorList>
            <person name="Spang A."/>
            <person name="Saw J.H."/>
            <person name="Jorgensen S.L."/>
            <person name="Zaremba-Niedzwiedzka K."/>
            <person name="Martijn J."/>
            <person name="Lind A.E."/>
            <person name="van Eijk R."/>
            <person name="Schleper C."/>
            <person name="Guy L."/>
            <person name="Ettema T.J."/>
        </authorList>
    </citation>
    <scope>NUCLEOTIDE SEQUENCE</scope>
</reference>
<dbReference type="AlphaFoldDB" id="A0A0F9FPC0"/>
<organism evidence="1">
    <name type="scientific">marine sediment metagenome</name>
    <dbReference type="NCBI Taxonomy" id="412755"/>
    <lineage>
        <taxon>unclassified sequences</taxon>
        <taxon>metagenomes</taxon>
        <taxon>ecological metagenomes</taxon>
    </lineage>
</organism>
<dbReference type="EMBL" id="LAZR01029586">
    <property type="protein sequence ID" value="KKL59150.1"/>
    <property type="molecule type" value="Genomic_DNA"/>
</dbReference>
<gene>
    <name evidence="1" type="ORF">LCGC14_2218240</name>
</gene>
<proteinExistence type="predicted"/>
<name>A0A0F9FPC0_9ZZZZ</name>
<protein>
    <submittedName>
        <fullName evidence="1">Uncharacterized protein</fullName>
    </submittedName>
</protein>
<sequence length="87" mass="10339">MDMSQRDKMRLIFKENPNELIRLPEVMAIAAQYNARIKELRAEGMLIKNMKKKVDGKWHSWFIYIPEKSKNQEPVDATTTESMKHPY</sequence>
<evidence type="ECO:0000313" key="1">
    <source>
        <dbReference type="EMBL" id="KKL59150.1"/>
    </source>
</evidence>
<comment type="caution">
    <text evidence="1">The sequence shown here is derived from an EMBL/GenBank/DDBJ whole genome shotgun (WGS) entry which is preliminary data.</text>
</comment>